<organism evidence="2 3">
    <name type="scientific">Echinostoma caproni</name>
    <dbReference type="NCBI Taxonomy" id="27848"/>
    <lineage>
        <taxon>Eukaryota</taxon>
        <taxon>Metazoa</taxon>
        <taxon>Spiralia</taxon>
        <taxon>Lophotrochozoa</taxon>
        <taxon>Platyhelminthes</taxon>
        <taxon>Trematoda</taxon>
        <taxon>Digenea</taxon>
        <taxon>Plagiorchiida</taxon>
        <taxon>Echinostomata</taxon>
        <taxon>Echinostomatoidea</taxon>
        <taxon>Echinostomatidae</taxon>
        <taxon>Echinostoma</taxon>
    </lineage>
</organism>
<gene>
    <name evidence="2" type="ORF">ECPE_LOCUS8600</name>
</gene>
<accession>A0A3P8KT38</accession>
<sequence length="154" mass="16227">MDEEVAVPRTETGVSVSGKTKTESSFPVLSSSIPSHSISPGPLTDMASQPTTPGTGVSPSATANGTNSTMTARARVTELTGVPSGLHGHVLGRNFDDDSDDDDIRIGEELVQQSALFERACVVLESPARCGVFLNYLFTQNRDVSPAVKFDSVN</sequence>
<proteinExistence type="predicted"/>
<evidence type="ECO:0000313" key="2">
    <source>
        <dbReference type="EMBL" id="VDP83849.1"/>
    </source>
</evidence>
<reference evidence="2 3" key="1">
    <citation type="submission" date="2018-11" db="EMBL/GenBank/DDBJ databases">
        <authorList>
            <consortium name="Pathogen Informatics"/>
        </authorList>
    </citation>
    <scope>NUCLEOTIDE SEQUENCE [LARGE SCALE GENOMIC DNA]</scope>
    <source>
        <strain evidence="2 3">Egypt</strain>
    </source>
</reference>
<dbReference type="EMBL" id="UZAN01046201">
    <property type="protein sequence ID" value="VDP83849.1"/>
    <property type="molecule type" value="Genomic_DNA"/>
</dbReference>
<evidence type="ECO:0000256" key="1">
    <source>
        <dbReference type="SAM" id="MobiDB-lite"/>
    </source>
</evidence>
<feature type="compositionally biased region" description="Polar residues" evidence="1">
    <location>
        <begin position="46"/>
        <end position="71"/>
    </location>
</feature>
<dbReference type="AlphaFoldDB" id="A0A3P8KT38"/>
<evidence type="ECO:0000313" key="3">
    <source>
        <dbReference type="Proteomes" id="UP000272942"/>
    </source>
</evidence>
<feature type="region of interest" description="Disordered" evidence="1">
    <location>
        <begin position="1"/>
        <end position="72"/>
    </location>
</feature>
<dbReference type="OrthoDB" id="6270916at2759"/>
<name>A0A3P8KT38_9TREM</name>
<feature type="compositionally biased region" description="Low complexity" evidence="1">
    <location>
        <begin position="24"/>
        <end position="42"/>
    </location>
</feature>
<protein>
    <submittedName>
        <fullName evidence="2">Uncharacterized protein</fullName>
    </submittedName>
</protein>
<dbReference type="Proteomes" id="UP000272942">
    <property type="component" value="Unassembled WGS sequence"/>
</dbReference>
<keyword evidence="3" id="KW-1185">Reference proteome</keyword>